<dbReference type="AlphaFoldDB" id="A0AA38CEG8"/>
<proteinExistence type="predicted"/>
<name>A0AA38CEG8_TAXCH</name>
<evidence type="ECO:0000313" key="1">
    <source>
        <dbReference type="EMBL" id="KAH9299030.1"/>
    </source>
</evidence>
<reference evidence="1 2" key="1">
    <citation type="journal article" date="2021" name="Nat. Plants">
        <title>The Taxus genome provides insights into paclitaxel biosynthesis.</title>
        <authorList>
            <person name="Xiong X."/>
            <person name="Gou J."/>
            <person name="Liao Q."/>
            <person name="Li Y."/>
            <person name="Zhou Q."/>
            <person name="Bi G."/>
            <person name="Li C."/>
            <person name="Du R."/>
            <person name="Wang X."/>
            <person name="Sun T."/>
            <person name="Guo L."/>
            <person name="Liang H."/>
            <person name="Lu P."/>
            <person name="Wu Y."/>
            <person name="Zhang Z."/>
            <person name="Ro D.K."/>
            <person name="Shang Y."/>
            <person name="Huang S."/>
            <person name="Yan J."/>
        </authorList>
    </citation>
    <scope>NUCLEOTIDE SEQUENCE [LARGE SCALE GENOMIC DNA]</scope>
    <source>
        <strain evidence="1">Ta-2019</strain>
    </source>
</reference>
<dbReference type="EMBL" id="JAHRHJ020000010">
    <property type="protein sequence ID" value="KAH9299030.1"/>
    <property type="molecule type" value="Genomic_DNA"/>
</dbReference>
<feature type="non-terminal residue" evidence="1">
    <location>
        <position position="60"/>
    </location>
</feature>
<gene>
    <name evidence="1" type="ORF">KI387_030712</name>
</gene>
<dbReference type="Proteomes" id="UP000824469">
    <property type="component" value="Unassembled WGS sequence"/>
</dbReference>
<organism evidence="1 2">
    <name type="scientific">Taxus chinensis</name>
    <name type="common">Chinese yew</name>
    <name type="synonym">Taxus wallichiana var. chinensis</name>
    <dbReference type="NCBI Taxonomy" id="29808"/>
    <lineage>
        <taxon>Eukaryota</taxon>
        <taxon>Viridiplantae</taxon>
        <taxon>Streptophyta</taxon>
        <taxon>Embryophyta</taxon>
        <taxon>Tracheophyta</taxon>
        <taxon>Spermatophyta</taxon>
        <taxon>Pinopsida</taxon>
        <taxon>Pinidae</taxon>
        <taxon>Conifers II</taxon>
        <taxon>Cupressales</taxon>
        <taxon>Taxaceae</taxon>
        <taxon>Taxus</taxon>
    </lineage>
</organism>
<feature type="non-terminal residue" evidence="1">
    <location>
        <position position="1"/>
    </location>
</feature>
<protein>
    <submittedName>
        <fullName evidence="1">Uncharacterized protein</fullName>
    </submittedName>
</protein>
<sequence>GSNATLRVHTTTNLATCLSKKGRLWPNRGLLILESSDPAAAKREDSGIDMWKRRSVSRLT</sequence>
<accession>A0AA38CEG8</accession>
<keyword evidence="2" id="KW-1185">Reference proteome</keyword>
<evidence type="ECO:0000313" key="2">
    <source>
        <dbReference type="Proteomes" id="UP000824469"/>
    </source>
</evidence>
<comment type="caution">
    <text evidence="1">The sequence shown here is derived from an EMBL/GenBank/DDBJ whole genome shotgun (WGS) entry which is preliminary data.</text>
</comment>